<evidence type="ECO:0000313" key="2">
    <source>
        <dbReference type="EMBL" id="CAG6637869.1"/>
    </source>
</evidence>
<accession>A0A8D8QT57</accession>
<keyword evidence="1" id="KW-1133">Transmembrane helix</keyword>
<sequence>MSLRDGIPFCTGQEHPMSVPICGGLVVVAAGPLAAATVAATVGISRLVVGRGRLTGPGSVPCSVMGSRRGSAFKWEGAWSVISDDVRVSSPTTSSGVCWFVFVILI</sequence>
<organism evidence="2">
    <name type="scientific">Cacopsylla melanoneura</name>
    <dbReference type="NCBI Taxonomy" id="428564"/>
    <lineage>
        <taxon>Eukaryota</taxon>
        <taxon>Metazoa</taxon>
        <taxon>Ecdysozoa</taxon>
        <taxon>Arthropoda</taxon>
        <taxon>Hexapoda</taxon>
        <taxon>Insecta</taxon>
        <taxon>Pterygota</taxon>
        <taxon>Neoptera</taxon>
        <taxon>Paraneoptera</taxon>
        <taxon>Hemiptera</taxon>
        <taxon>Sternorrhyncha</taxon>
        <taxon>Psylloidea</taxon>
        <taxon>Psyllidae</taxon>
        <taxon>Psyllinae</taxon>
        <taxon>Cacopsylla</taxon>
    </lineage>
</organism>
<dbReference type="EMBL" id="HBUF01100215">
    <property type="protein sequence ID" value="CAG6637868.1"/>
    <property type="molecule type" value="Transcribed_RNA"/>
</dbReference>
<dbReference type="EMBL" id="HBUF01100214">
    <property type="protein sequence ID" value="CAG6637867.1"/>
    <property type="molecule type" value="Transcribed_RNA"/>
</dbReference>
<dbReference type="EMBL" id="HBUF01262269">
    <property type="protein sequence ID" value="CAG6683235.1"/>
    <property type="molecule type" value="Transcribed_RNA"/>
</dbReference>
<reference evidence="2" key="1">
    <citation type="submission" date="2021-05" db="EMBL/GenBank/DDBJ databases">
        <authorList>
            <person name="Alioto T."/>
            <person name="Alioto T."/>
            <person name="Gomez Garrido J."/>
        </authorList>
    </citation>
    <scope>NUCLEOTIDE SEQUENCE</scope>
</reference>
<keyword evidence="1" id="KW-0812">Transmembrane</keyword>
<name>A0A8D8QT57_9HEMI</name>
<dbReference type="EMBL" id="HBUF01100216">
    <property type="protein sequence ID" value="CAG6637869.1"/>
    <property type="molecule type" value="Transcribed_RNA"/>
</dbReference>
<dbReference type="EMBL" id="HBUF01262268">
    <property type="protein sequence ID" value="CAG6683234.1"/>
    <property type="molecule type" value="Transcribed_RNA"/>
</dbReference>
<protein>
    <submittedName>
        <fullName evidence="2">Uncharacterized protein</fullName>
    </submittedName>
</protein>
<keyword evidence="1" id="KW-0472">Membrane</keyword>
<dbReference type="AlphaFoldDB" id="A0A8D8QT57"/>
<dbReference type="EMBL" id="HBUF01433505">
    <property type="protein sequence ID" value="CAG6742213.1"/>
    <property type="molecule type" value="Transcribed_RNA"/>
</dbReference>
<dbReference type="EMBL" id="HBUF01262271">
    <property type="protein sequence ID" value="CAG6683237.1"/>
    <property type="molecule type" value="Transcribed_RNA"/>
</dbReference>
<dbReference type="EMBL" id="HBUF01262270">
    <property type="protein sequence ID" value="CAG6683236.1"/>
    <property type="molecule type" value="Transcribed_RNA"/>
</dbReference>
<evidence type="ECO:0000256" key="1">
    <source>
        <dbReference type="SAM" id="Phobius"/>
    </source>
</evidence>
<feature type="transmembrane region" description="Helical" evidence="1">
    <location>
        <begin position="25"/>
        <end position="49"/>
    </location>
</feature>
<proteinExistence type="predicted"/>